<accession>A0ACB8FM85</accession>
<reference evidence="1" key="1">
    <citation type="submission" date="2021-08" db="EMBL/GenBank/DDBJ databases">
        <title>The first chromosome-level gecko genome reveals the dynamic sex chromosomes of Neotropical dwarf geckos (Sphaerodactylidae: Sphaerodactylus).</title>
        <authorList>
            <person name="Pinto B.J."/>
            <person name="Keating S.E."/>
            <person name="Gamble T."/>
        </authorList>
    </citation>
    <scope>NUCLEOTIDE SEQUENCE</scope>
    <source>
        <strain evidence="1">TG3544</strain>
    </source>
</reference>
<keyword evidence="2" id="KW-1185">Reference proteome</keyword>
<dbReference type="EMBL" id="CM037619">
    <property type="protein sequence ID" value="KAH8006548.1"/>
    <property type="molecule type" value="Genomic_DNA"/>
</dbReference>
<evidence type="ECO:0000313" key="1">
    <source>
        <dbReference type="EMBL" id="KAH8006548.1"/>
    </source>
</evidence>
<dbReference type="Proteomes" id="UP000827872">
    <property type="component" value="Linkage Group LG06"/>
</dbReference>
<name>A0ACB8FM85_9SAUR</name>
<sequence length="67" mass="7533">MKLVNWNVNGLRAGPGLAGLQWLLEVLDADVICLQETTITCESWRAQNEQQSHSFDSGALWKLITYV</sequence>
<gene>
    <name evidence="1" type="ORF">K3G42_007673</name>
</gene>
<proteinExistence type="predicted"/>
<organism evidence="1 2">
    <name type="scientific">Sphaerodactylus townsendi</name>
    <dbReference type="NCBI Taxonomy" id="933632"/>
    <lineage>
        <taxon>Eukaryota</taxon>
        <taxon>Metazoa</taxon>
        <taxon>Chordata</taxon>
        <taxon>Craniata</taxon>
        <taxon>Vertebrata</taxon>
        <taxon>Euteleostomi</taxon>
        <taxon>Lepidosauria</taxon>
        <taxon>Squamata</taxon>
        <taxon>Bifurcata</taxon>
        <taxon>Gekkota</taxon>
        <taxon>Sphaerodactylidae</taxon>
        <taxon>Sphaerodactylus</taxon>
    </lineage>
</organism>
<evidence type="ECO:0000313" key="2">
    <source>
        <dbReference type="Proteomes" id="UP000827872"/>
    </source>
</evidence>
<comment type="caution">
    <text evidence="1">The sequence shown here is derived from an EMBL/GenBank/DDBJ whole genome shotgun (WGS) entry which is preliminary data.</text>
</comment>
<protein>
    <submittedName>
        <fullName evidence="1">Uncharacterized protein</fullName>
    </submittedName>
</protein>